<evidence type="ECO:0000313" key="2">
    <source>
        <dbReference type="EMBL" id="TTH69378.1"/>
    </source>
</evidence>
<reference evidence="2 3" key="1">
    <citation type="journal article" date="2019" name="Genome Biol. Evol.">
        <title>Whole-Genome Sequencing of the Giant Devil Catfish, Bagarius yarrelli.</title>
        <authorList>
            <person name="Jiang W."/>
            <person name="Lv Y."/>
            <person name="Cheng L."/>
            <person name="Yang K."/>
            <person name="Chao B."/>
            <person name="Wang X."/>
            <person name="Li Y."/>
            <person name="Pan X."/>
            <person name="You X."/>
            <person name="Zhang Y."/>
            <person name="Yang J."/>
            <person name="Li J."/>
            <person name="Zhang X."/>
            <person name="Liu S."/>
            <person name="Sun C."/>
            <person name="Yang J."/>
            <person name="Shi Q."/>
        </authorList>
    </citation>
    <scope>NUCLEOTIDE SEQUENCE [LARGE SCALE GENOMIC DNA]</scope>
    <source>
        <strain evidence="2">JWS20170419001</strain>
        <tissue evidence="2">Muscle</tissue>
    </source>
</reference>
<accession>A0A556VBD7</accession>
<evidence type="ECO:0000313" key="3">
    <source>
        <dbReference type="Proteomes" id="UP000319801"/>
    </source>
</evidence>
<protein>
    <submittedName>
        <fullName evidence="2">Uncharacterized protein</fullName>
    </submittedName>
</protein>
<dbReference type="Proteomes" id="UP000319801">
    <property type="component" value="Unassembled WGS sequence"/>
</dbReference>
<organism evidence="2 3">
    <name type="scientific">Bagarius yarrelli</name>
    <name type="common">Goonch</name>
    <name type="synonym">Bagrus yarrelli</name>
    <dbReference type="NCBI Taxonomy" id="175774"/>
    <lineage>
        <taxon>Eukaryota</taxon>
        <taxon>Metazoa</taxon>
        <taxon>Chordata</taxon>
        <taxon>Craniata</taxon>
        <taxon>Vertebrata</taxon>
        <taxon>Euteleostomi</taxon>
        <taxon>Actinopterygii</taxon>
        <taxon>Neopterygii</taxon>
        <taxon>Teleostei</taxon>
        <taxon>Ostariophysi</taxon>
        <taxon>Siluriformes</taxon>
        <taxon>Sisoridae</taxon>
        <taxon>Sisorinae</taxon>
        <taxon>Bagarius</taxon>
    </lineage>
</organism>
<dbReference type="EMBL" id="VCAZ01000210">
    <property type="protein sequence ID" value="TTH69378.1"/>
    <property type="molecule type" value="Genomic_DNA"/>
</dbReference>
<name>A0A556VBD7_BAGYA</name>
<dbReference type="AlphaFoldDB" id="A0A556VBD7"/>
<sequence>MPCTVLEYTEKKEEEEEEEEGEEGERGTLTANMRSNHRSVDPSVCVNPDLMPPYCCELPPVCPKLDPKPDSLFLSRSGRFTDSVAGDR</sequence>
<feature type="compositionally biased region" description="Acidic residues" evidence="1">
    <location>
        <begin position="13"/>
        <end position="23"/>
    </location>
</feature>
<proteinExistence type="predicted"/>
<keyword evidence="3" id="KW-1185">Reference proteome</keyword>
<gene>
    <name evidence="2" type="ORF">Baya_15393</name>
</gene>
<evidence type="ECO:0000256" key="1">
    <source>
        <dbReference type="SAM" id="MobiDB-lite"/>
    </source>
</evidence>
<feature type="region of interest" description="Disordered" evidence="1">
    <location>
        <begin position="1"/>
        <end position="39"/>
    </location>
</feature>
<comment type="caution">
    <text evidence="2">The sequence shown here is derived from an EMBL/GenBank/DDBJ whole genome shotgun (WGS) entry which is preliminary data.</text>
</comment>